<evidence type="ECO:0000313" key="1">
    <source>
        <dbReference type="EMBL" id="CAG7816528.1"/>
    </source>
</evidence>
<name>A0A8J2L6H6_9HEXA</name>
<dbReference type="AlphaFoldDB" id="A0A8J2L6H6"/>
<evidence type="ECO:0000313" key="2">
    <source>
        <dbReference type="Proteomes" id="UP000708208"/>
    </source>
</evidence>
<comment type="caution">
    <text evidence="1">The sequence shown here is derived from an EMBL/GenBank/DDBJ whole genome shotgun (WGS) entry which is preliminary data.</text>
</comment>
<dbReference type="Proteomes" id="UP000708208">
    <property type="component" value="Unassembled WGS sequence"/>
</dbReference>
<gene>
    <name evidence="1" type="ORF">AFUS01_LOCUS27145</name>
</gene>
<accession>A0A8J2L6H6</accession>
<reference evidence="1" key="1">
    <citation type="submission" date="2021-06" db="EMBL/GenBank/DDBJ databases">
        <authorList>
            <person name="Hodson N. C."/>
            <person name="Mongue J. A."/>
            <person name="Jaron S. K."/>
        </authorList>
    </citation>
    <scope>NUCLEOTIDE SEQUENCE</scope>
</reference>
<sequence>MRRKGKDELDKQEFLVWIRHVSAMQSVNQQPIEGAKQLLVIKNPTAKVQSGGNLSNTKVQRVMFNRLLQNMMSYRRKKFEYV</sequence>
<protein>
    <submittedName>
        <fullName evidence="1">Uncharacterized protein</fullName>
    </submittedName>
</protein>
<proteinExistence type="predicted"/>
<keyword evidence="2" id="KW-1185">Reference proteome</keyword>
<organism evidence="1 2">
    <name type="scientific">Allacma fusca</name>
    <dbReference type="NCBI Taxonomy" id="39272"/>
    <lineage>
        <taxon>Eukaryota</taxon>
        <taxon>Metazoa</taxon>
        <taxon>Ecdysozoa</taxon>
        <taxon>Arthropoda</taxon>
        <taxon>Hexapoda</taxon>
        <taxon>Collembola</taxon>
        <taxon>Symphypleona</taxon>
        <taxon>Sminthuridae</taxon>
        <taxon>Allacma</taxon>
    </lineage>
</organism>
<dbReference type="EMBL" id="CAJVCH010372212">
    <property type="protein sequence ID" value="CAG7816528.1"/>
    <property type="molecule type" value="Genomic_DNA"/>
</dbReference>